<evidence type="ECO:0000256" key="1">
    <source>
        <dbReference type="SAM" id="MobiDB-lite"/>
    </source>
</evidence>
<dbReference type="PANTHER" id="PTHR14326">
    <property type="entry name" value="TARGETING PROTEIN FOR XKLP2"/>
    <property type="match status" value="1"/>
</dbReference>
<keyword evidence="4" id="KW-1185">Reference proteome</keyword>
<dbReference type="OrthoDB" id="1684416at2759"/>
<dbReference type="GO" id="GO:0090307">
    <property type="term" value="P:mitotic spindle assembly"/>
    <property type="evidence" value="ECO:0007669"/>
    <property type="project" value="TreeGrafter"/>
</dbReference>
<gene>
    <name evidence="3" type="ORF">OLEA9_A013031</name>
</gene>
<name>A0A8S0PQW9_OLEEU</name>
<dbReference type="Proteomes" id="UP000594638">
    <property type="component" value="Unassembled WGS sequence"/>
</dbReference>
<dbReference type="Gramene" id="OE9A013031T1">
    <property type="protein sequence ID" value="OE9A013031C1"/>
    <property type="gene ID" value="OE9A013031"/>
</dbReference>
<reference evidence="3 4" key="1">
    <citation type="submission" date="2019-12" db="EMBL/GenBank/DDBJ databases">
        <authorList>
            <person name="Alioto T."/>
            <person name="Alioto T."/>
            <person name="Gomez Garrido J."/>
        </authorList>
    </citation>
    <scope>NUCLEOTIDE SEQUENCE [LARGE SCALE GENOMIC DNA]</scope>
</reference>
<evidence type="ECO:0000313" key="4">
    <source>
        <dbReference type="Proteomes" id="UP000594638"/>
    </source>
</evidence>
<feature type="compositionally biased region" description="Basic and acidic residues" evidence="1">
    <location>
        <begin position="314"/>
        <end position="330"/>
    </location>
</feature>
<dbReference type="GO" id="GO:0005880">
    <property type="term" value="C:nuclear microtubule"/>
    <property type="evidence" value="ECO:0007669"/>
    <property type="project" value="TreeGrafter"/>
</dbReference>
<feature type="compositionally biased region" description="Polar residues" evidence="1">
    <location>
        <begin position="331"/>
        <end position="340"/>
    </location>
</feature>
<dbReference type="GO" id="GO:0005819">
    <property type="term" value="C:spindle"/>
    <property type="evidence" value="ECO:0007669"/>
    <property type="project" value="InterPro"/>
</dbReference>
<accession>A0A8S0PQW9</accession>
<feature type="domain" description="TPX2 central" evidence="2">
    <location>
        <begin position="221"/>
        <end position="343"/>
    </location>
</feature>
<dbReference type="EMBL" id="CACTIH010000163">
    <property type="protein sequence ID" value="CAA2955782.1"/>
    <property type="molecule type" value="Genomic_DNA"/>
</dbReference>
<dbReference type="PANTHER" id="PTHR14326:SF47">
    <property type="entry name" value="PROTEIN TPX2-LIKE ISOFORM X1"/>
    <property type="match status" value="1"/>
</dbReference>
<evidence type="ECO:0000259" key="2">
    <source>
        <dbReference type="Pfam" id="PF12214"/>
    </source>
</evidence>
<comment type="caution">
    <text evidence="3">The sequence shown here is derived from an EMBL/GenBank/DDBJ whole genome shotgun (WGS) entry which is preliminary data.</text>
</comment>
<dbReference type="AlphaFoldDB" id="A0A8S0PQW9"/>
<dbReference type="Pfam" id="PF12214">
    <property type="entry name" value="TPX2_importin"/>
    <property type="match status" value="1"/>
</dbReference>
<dbReference type="InterPro" id="IPR027330">
    <property type="entry name" value="TPX2_central_dom"/>
</dbReference>
<sequence>MKKKMDEEMEDFIEQCFEEPLETDQTYEFDASSFFDFTRPESDSEIEEAQRWFEISGDYPPSPFIVKLNLGKTFSVDVVHNSSNSKDSKKEKPMSNCSDIDGQYGAFPSKKKTKGASVHILQDSSKMKTKPATKLCQSRSSTLMRPTASHLAKQNKLKDTCSSCVCTRFQKNSNKVEEKITQSSPRFDNLATKRQKLEIGYLRKVAHLRHQISLVHKLKKKVTVPKEPELETLLRAQMRRSKSSSQSSEHEKPKTTTFREHPLNRKVPSLPKPKKKTKLQEFHLKTMERAMQHASTHASNSHKAASRVRNCGADSKRPNSREMLKPEKHGTSLNSKSQKVFPSMPDDDLVQDVKQVARTLIEFKIDYDNIIFQKPPSELFSKLSLRSDIETNEISQPKKHLSNKESKENVPSSFQPEFWQCHVKPNQCGGQIRVSETGGWSNNRRWESAEY</sequence>
<feature type="compositionally biased region" description="Polar residues" evidence="1">
    <location>
        <begin position="293"/>
        <end position="303"/>
    </location>
</feature>
<organism evidence="3 4">
    <name type="scientific">Olea europaea subsp. europaea</name>
    <dbReference type="NCBI Taxonomy" id="158383"/>
    <lineage>
        <taxon>Eukaryota</taxon>
        <taxon>Viridiplantae</taxon>
        <taxon>Streptophyta</taxon>
        <taxon>Embryophyta</taxon>
        <taxon>Tracheophyta</taxon>
        <taxon>Spermatophyta</taxon>
        <taxon>Magnoliopsida</taxon>
        <taxon>eudicotyledons</taxon>
        <taxon>Gunneridae</taxon>
        <taxon>Pentapetalae</taxon>
        <taxon>asterids</taxon>
        <taxon>lamiids</taxon>
        <taxon>Lamiales</taxon>
        <taxon>Oleaceae</taxon>
        <taxon>Oleeae</taxon>
        <taxon>Olea</taxon>
    </lineage>
</organism>
<feature type="compositionally biased region" description="Basic and acidic residues" evidence="1">
    <location>
        <begin position="248"/>
        <end position="263"/>
    </location>
</feature>
<protein>
    <recommendedName>
        <fullName evidence="2">TPX2 central domain-containing protein</fullName>
    </recommendedName>
</protein>
<dbReference type="InterPro" id="IPR009675">
    <property type="entry name" value="TPX2_fam"/>
</dbReference>
<feature type="region of interest" description="Disordered" evidence="1">
    <location>
        <begin position="236"/>
        <end position="277"/>
    </location>
</feature>
<proteinExistence type="predicted"/>
<dbReference type="GO" id="GO:0030295">
    <property type="term" value="F:protein kinase activator activity"/>
    <property type="evidence" value="ECO:0007669"/>
    <property type="project" value="TreeGrafter"/>
</dbReference>
<feature type="region of interest" description="Disordered" evidence="1">
    <location>
        <begin position="290"/>
        <end position="346"/>
    </location>
</feature>
<dbReference type="GO" id="GO:0060236">
    <property type="term" value="P:regulation of mitotic spindle organization"/>
    <property type="evidence" value="ECO:0007669"/>
    <property type="project" value="InterPro"/>
</dbReference>
<evidence type="ECO:0000313" key="3">
    <source>
        <dbReference type="EMBL" id="CAA2955782.1"/>
    </source>
</evidence>
<dbReference type="GO" id="GO:0008017">
    <property type="term" value="F:microtubule binding"/>
    <property type="evidence" value="ECO:0007669"/>
    <property type="project" value="TreeGrafter"/>
</dbReference>